<accession>A0A9W9TYI5</accession>
<name>A0A9W9TYI5_9EURO</name>
<evidence type="ECO:0000313" key="2">
    <source>
        <dbReference type="EMBL" id="KAJ5249112.1"/>
    </source>
</evidence>
<keyword evidence="1" id="KW-0812">Transmembrane</keyword>
<keyword evidence="3" id="KW-1185">Reference proteome</keyword>
<protein>
    <submittedName>
        <fullName evidence="2">Uncharacterized protein</fullName>
    </submittedName>
</protein>
<dbReference type="OrthoDB" id="2560628at2759"/>
<evidence type="ECO:0000256" key="1">
    <source>
        <dbReference type="SAM" id="Phobius"/>
    </source>
</evidence>
<reference evidence="2" key="2">
    <citation type="journal article" date="2023" name="IMA Fungus">
        <title>Comparative genomic study of the Penicillium genus elucidates a diverse pangenome and 15 lateral gene transfer events.</title>
        <authorList>
            <person name="Petersen C."/>
            <person name="Sorensen T."/>
            <person name="Nielsen M.R."/>
            <person name="Sondergaard T.E."/>
            <person name="Sorensen J.L."/>
            <person name="Fitzpatrick D.A."/>
            <person name="Frisvad J.C."/>
            <person name="Nielsen K.L."/>
        </authorList>
    </citation>
    <scope>NUCLEOTIDE SEQUENCE</scope>
    <source>
        <strain evidence="2">IBT 19713</strain>
    </source>
</reference>
<sequence length="93" mass="10263">MILPSPFTWIDLAVSIAGWVVFVVDHADNSWAPTPYSQASMLLIATIYVYPIVSLFSGLSGRNTPERNEGGFDGGHYLHSLVGNSLAFCWRPY</sequence>
<feature type="transmembrane region" description="Helical" evidence="1">
    <location>
        <begin position="36"/>
        <end position="59"/>
    </location>
</feature>
<feature type="transmembrane region" description="Helical" evidence="1">
    <location>
        <begin position="7"/>
        <end position="24"/>
    </location>
</feature>
<dbReference type="RefSeq" id="XP_058335891.1">
    <property type="nucleotide sequence ID" value="XM_058469860.1"/>
</dbReference>
<dbReference type="Proteomes" id="UP001150941">
    <property type="component" value="Unassembled WGS sequence"/>
</dbReference>
<comment type="caution">
    <text evidence="2">The sequence shown here is derived from an EMBL/GenBank/DDBJ whole genome shotgun (WGS) entry which is preliminary data.</text>
</comment>
<proteinExistence type="predicted"/>
<gene>
    <name evidence="2" type="ORF">N7468_000563</name>
</gene>
<dbReference type="AlphaFoldDB" id="A0A9W9TYI5"/>
<organism evidence="2 3">
    <name type="scientific">Penicillium chermesinum</name>
    <dbReference type="NCBI Taxonomy" id="63820"/>
    <lineage>
        <taxon>Eukaryota</taxon>
        <taxon>Fungi</taxon>
        <taxon>Dikarya</taxon>
        <taxon>Ascomycota</taxon>
        <taxon>Pezizomycotina</taxon>
        <taxon>Eurotiomycetes</taxon>
        <taxon>Eurotiomycetidae</taxon>
        <taxon>Eurotiales</taxon>
        <taxon>Aspergillaceae</taxon>
        <taxon>Penicillium</taxon>
    </lineage>
</organism>
<reference evidence="2" key="1">
    <citation type="submission" date="2022-11" db="EMBL/GenBank/DDBJ databases">
        <authorList>
            <person name="Petersen C."/>
        </authorList>
    </citation>
    <scope>NUCLEOTIDE SEQUENCE</scope>
    <source>
        <strain evidence="2">IBT 19713</strain>
    </source>
</reference>
<keyword evidence="1" id="KW-1133">Transmembrane helix</keyword>
<dbReference type="EMBL" id="JAPQKS010000001">
    <property type="protein sequence ID" value="KAJ5249112.1"/>
    <property type="molecule type" value="Genomic_DNA"/>
</dbReference>
<keyword evidence="1" id="KW-0472">Membrane</keyword>
<dbReference type="GeneID" id="83197163"/>
<evidence type="ECO:0000313" key="3">
    <source>
        <dbReference type="Proteomes" id="UP001150941"/>
    </source>
</evidence>